<protein>
    <submittedName>
        <fullName evidence="2">17789_t:CDS:1</fullName>
    </submittedName>
</protein>
<keyword evidence="3" id="KW-1185">Reference proteome</keyword>
<evidence type="ECO:0000313" key="3">
    <source>
        <dbReference type="Proteomes" id="UP000789405"/>
    </source>
</evidence>
<evidence type="ECO:0000313" key="2">
    <source>
        <dbReference type="EMBL" id="CAG8775490.1"/>
    </source>
</evidence>
<name>A0A9N9NYH6_9GLOM</name>
<organism evidence="2 3">
    <name type="scientific">Dentiscutata erythropus</name>
    <dbReference type="NCBI Taxonomy" id="1348616"/>
    <lineage>
        <taxon>Eukaryota</taxon>
        <taxon>Fungi</taxon>
        <taxon>Fungi incertae sedis</taxon>
        <taxon>Mucoromycota</taxon>
        <taxon>Glomeromycotina</taxon>
        <taxon>Glomeromycetes</taxon>
        <taxon>Diversisporales</taxon>
        <taxon>Gigasporaceae</taxon>
        <taxon>Dentiscutata</taxon>
    </lineage>
</organism>
<proteinExistence type="predicted"/>
<comment type="caution">
    <text evidence="2">The sequence shown here is derived from an EMBL/GenBank/DDBJ whole genome shotgun (WGS) entry which is preliminary data.</text>
</comment>
<dbReference type="Proteomes" id="UP000789405">
    <property type="component" value="Unassembled WGS sequence"/>
</dbReference>
<keyword evidence="1" id="KW-0175">Coiled coil</keyword>
<dbReference type="EMBL" id="CAJVPY010020418">
    <property type="protein sequence ID" value="CAG8775490.1"/>
    <property type="molecule type" value="Genomic_DNA"/>
</dbReference>
<accession>A0A9N9NYH6</accession>
<gene>
    <name evidence="2" type="ORF">DERYTH_LOCUS19122</name>
</gene>
<sequence>MSQEIFNNLNNEQKAEIKHIRFCKGDGKLSISNYTLHIYSNHPEFGELKGELDLAPFPNLIKIEFKINIQLNILESIDISKNDKLNKIVITLNPYTLFWNCYFIFLVKKMQINRIIISYNETSGSGTFVANKYLNEQTLMSYLVVEDMKLEDKDKKLRQLEAEVVSLKQTLNENDKVIADLNRQIQQNLTLSQFQEQTNLKQETKEHELKNFNSNVCEQKDDIEKLTTTAKNNASDNLKTILELFLQNNKQMIDLLLENSSKDN</sequence>
<feature type="coiled-coil region" evidence="1">
    <location>
        <begin position="143"/>
        <end position="177"/>
    </location>
</feature>
<dbReference type="AlphaFoldDB" id="A0A9N9NYH6"/>
<evidence type="ECO:0000256" key="1">
    <source>
        <dbReference type="SAM" id="Coils"/>
    </source>
</evidence>
<reference evidence="2" key="1">
    <citation type="submission" date="2021-06" db="EMBL/GenBank/DDBJ databases">
        <authorList>
            <person name="Kallberg Y."/>
            <person name="Tangrot J."/>
            <person name="Rosling A."/>
        </authorList>
    </citation>
    <scope>NUCLEOTIDE SEQUENCE</scope>
    <source>
        <strain evidence="2">MA453B</strain>
    </source>
</reference>
<dbReference type="OrthoDB" id="2374186at2759"/>